<organism evidence="1 2">
    <name type="scientific">Kushneria marisflavi</name>
    <dbReference type="NCBI Taxonomy" id="157779"/>
    <lineage>
        <taxon>Bacteria</taxon>
        <taxon>Pseudomonadati</taxon>
        <taxon>Pseudomonadota</taxon>
        <taxon>Gammaproteobacteria</taxon>
        <taxon>Oceanospirillales</taxon>
        <taxon>Halomonadaceae</taxon>
        <taxon>Kushneria</taxon>
    </lineage>
</organism>
<keyword evidence="2" id="KW-1185">Reference proteome</keyword>
<accession>A0A240ULK7</accession>
<dbReference type="OrthoDB" id="6182916at2"/>
<dbReference type="EMBL" id="CP021358">
    <property type="protein sequence ID" value="ART61922.1"/>
    <property type="molecule type" value="Genomic_DNA"/>
</dbReference>
<dbReference type="KEGG" id="kma:B9H00_01600"/>
<evidence type="ECO:0000313" key="1">
    <source>
        <dbReference type="EMBL" id="ART61922.1"/>
    </source>
</evidence>
<dbReference type="Gene3D" id="2.60.40.10">
    <property type="entry name" value="Immunoglobulins"/>
    <property type="match status" value="1"/>
</dbReference>
<evidence type="ECO:0000313" key="2">
    <source>
        <dbReference type="Proteomes" id="UP000194457"/>
    </source>
</evidence>
<gene>
    <name evidence="1" type="ORF">B9H00_01600</name>
</gene>
<protein>
    <submittedName>
        <fullName evidence="1">Uncharacterized protein</fullName>
    </submittedName>
</protein>
<dbReference type="Proteomes" id="UP000194457">
    <property type="component" value="Chromosome"/>
</dbReference>
<reference evidence="1 2" key="1">
    <citation type="submission" date="2017-05" db="EMBL/GenBank/DDBJ databases">
        <authorList>
            <person name="Song R."/>
            <person name="Chenine A.L."/>
            <person name="Ruprecht R.M."/>
        </authorList>
    </citation>
    <scope>NUCLEOTIDE SEQUENCE [LARGE SCALE GENOMIC DNA]</scope>
    <source>
        <strain evidence="1">SW32</strain>
    </source>
</reference>
<name>A0A240ULK7_9GAMM</name>
<dbReference type="InterPro" id="IPR013783">
    <property type="entry name" value="Ig-like_fold"/>
</dbReference>
<sequence length="156" mass="16158">MTRTLLIAALSLTTLMAQQSMASTTEGQFMKANNGSALNTSSNALSPSAVATADGLTGTYYAAQGAPQRFNFHVENGGQVQLASRHSAGAHNASYRLNAMVLDQQGQVVASSASDAQGNFNIDSTLSAGHYTLVVDGNTTQSPSSSDSSYEILTSM</sequence>
<dbReference type="RefSeq" id="WP_086899178.1">
    <property type="nucleotide sequence ID" value="NZ_CP021358.1"/>
</dbReference>
<proteinExistence type="predicted"/>
<dbReference type="AlphaFoldDB" id="A0A240ULK7"/>